<keyword evidence="16" id="KW-0413">Isomerase</keyword>
<keyword evidence="7 12" id="KW-0460">Magnesium</keyword>
<proteinExistence type="inferred from homology"/>
<protein>
    <recommendedName>
        <fullName evidence="3 13">Fumarylacetoacetase</fullName>
        <ecNumber evidence="3 13">3.7.1.2</ecNumber>
    </recommendedName>
    <alternativeName>
        <fullName evidence="13">Fumarylacetoacetate hydrolase</fullName>
    </alternativeName>
</protein>
<dbReference type="Pfam" id="PF01557">
    <property type="entry name" value="FAA_hydrolase"/>
    <property type="match status" value="1"/>
</dbReference>
<evidence type="ECO:0000256" key="13">
    <source>
        <dbReference type="RuleBase" id="RU366008"/>
    </source>
</evidence>
<dbReference type="GO" id="GO:1902000">
    <property type="term" value="P:homogentisate catabolic process"/>
    <property type="evidence" value="ECO:0007669"/>
    <property type="project" value="TreeGrafter"/>
</dbReference>
<organism evidence="16 17">
    <name type="scientific">Fusarium acutatum</name>
    <dbReference type="NCBI Taxonomy" id="78861"/>
    <lineage>
        <taxon>Eukaryota</taxon>
        <taxon>Fungi</taxon>
        <taxon>Dikarya</taxon>
        <taxon>Ascomycota</taxon>
        <taxon>Pezizomycotina</taxon>
        <taxon>Sordariomycetes</taxon>
        <taxon>Hypocreomycetidae</taxon>
        <taxon>Hypocreales</taxon>
        <taxon>Nectriaceae</taxon>
        <taxon>Fusarium</taxon>
        <taxon>Fusarium fujikuroi species complex</taxon>
    </lineage>
</organism>
<evidence type="ECO:0000259" key="15">
    <source>
        <dbReference type="Pfam" id="PF09298"/>
    </source>
</evidence>
<feature type="binding site" evidence="12">
    <location>
        <position position="244"/>
    </location>
    <ligand>
        <name>Mg(2+)</name>
        <dbReference type="ChEBI" id="CHEBI:18420"/>
    </ligand>
</feature>
<evidence type="ECO:0000256" key="9">
    <source>
        <dbReference type="ARBA" id="ARBA00023232"/>
    </source>
</evidence>
<keyword evidence="17" id="KW-1185">Reference proteome</keyword>
<dbReference type="SUPFAM" id="SSF56529">
    <property type="entry name" value="FAH"/>
    <property type="match status" value="1"/>
</dbReference>
<dbReference type="InterPro" id="IPR036462">
    <property type="entry name" value="Fumarylacetoacetase_N_sf"/>
</dbReference>
<evidence type="ECO:0000256" key="4">
    <source>
        <dbReference type="ARBA" id="ARBA00022723"/>
    </source>
</evidence>
<reference evidence="16 17" key="1">
    <citation type="submission" date="2020-01" db="EMBL/GenBank/DDBJ databases">
        <title>Identification and distribution of gene clusters putatively required for synthesis of sphingolipid metabolism inhibitors in phylogenetically diverse species of the filamentous fungus Fusarium.</title>
        <authorList>
            <person name="Kim H.-S."/>
            <person name="Busman M."/>
            <person name="Brown D.W."/>
            <person name="Divon H."/>
            <person name="Uhlig S."/>
            <person name="Proctor R.H."/>
        </authorList>
    </citation>
    <scope>NUCLEOTIDE SEQUENCE [LARGE SCALE GENOMIC DNA]</scope>
    <source>
        <strain evidence="16 17">NRRL 13308</strain>
    </source>
</reference>
<sequence length="423" mass="45797">MPGPRALRCQGTACIDISAILGGAGIFTIGRRWPPGKGNEYTKKGRGSCGSLDGVFTGPYLNDFAALPTTDRNQVRATLIDHLSNANSPLFTNTELANEAFIPLKNVQMHMPVHVSGYSDFFGSYVHAENGCRGLRIPVPDRFYQYPMGYNGRCSSVAVSGTDVERPFGFFRPDSTEETRYQATQRLDFEVEIAAIVAQGIELNNTVTAKQASDHIFGYVLLNDWSARDLQVYEMPPFGPFHSKAFLSSISPWVVTLEALKGSPAKPPPTIKSCVHPILDLDETNHGVFNVDLTARVSRSNGSAETEIVRTNWADAYWSMYSILAYQASSGCGLGTGDLLGSGTLSSPDPRPPQGAGEKSYTTFGCLAEVQTVGHNLPDVGGEKFEWLEDGDRLTIDGWFTAPDGSRAGFGGVAGTVKPARRH</sequence>
<evidence type="ECO:0000256" key="11">
    <source>
        <dbReference type="PIRSR" id="PIRSR605959-2"/>
    </source>
</evidence>
<keyword evidence="9 13" id="KW-0585">Phenylalanine catabolism</keyword>
<accession>A0A8H4JB85</accession>
<comment type="pathway">
    <text evidence="1 13">Amino-acid degradation; L-phenylalanine degradation; acetoacetate and fumarate from L-phenylalanine: step 6/6.</text>
</comment>
<feature type="binding site" evidence="11">
    <location>
        <position position="344"/>
    </location>
    <ligand>
        <name>substrate</name>
    </ligand>
</feature>
<evidence type="ECO:0000256" key="5">
    <source>
        <dbReference type="ARBA" id="ARBA00022801"/>
    </source>
</evidence>
<dbReference type="Gene3D" id="2.30.30.230">
    <property type="entry name" value="Fumarylacetoacetase, N-terminal domain"/>
    <property type="match status" value="1"/>
</dbReference>
<keyword evidence="8 13" id="KW-0828">Tyrosine catabolism</keyword>
<feature type="binding site" evidence="12">
    <location>
        <position position="190"/>
    </location>
    <ligand>
        <name>Ca(2+)</name>
        <dbReference type="ChEBI" id="CHEBI:29108"/>
    </ligand>
</feature>
<evidence type="ECO:0000313" key="16">
    <source>
        <dbReference type="EMBL" id="KAF4415122.1"/>
    </source>
</evidence>
<feature type="binding site" evidence="12">
    <location>
        <position position="248"/>
    </location>
    <ligand>
        <name>Mg(2+)</name>
        <dbReference type="ChEBI" id="CHEBI:18420"/>
    </ligand>
</feature>
<evidence type="ECO:0000313" key="17">
    <source>
        <dbReference type="Proteomes" id="UP000536711"/>
    </source>
</evidence>
<evidence type="ECO:0000256" key="3">
    <source>
        <dbReference type="ARBA" id="ARBA00012094"/>
    </source>
</evidence>
<dbReference type="UniPathway" id="UPA00139">
    <property type="reaction ID" value="UER00341"/>
</dbReference>
<dbReference type="Pfam" id="PF09298">
    <property type="entry name" value="FAA_hydrolase_N"/>
    <property type="match status" value="1"/>
</dbReference>
<feature type="active site" description="Proton acceptor" evidence="10">
    <location>
        <position position="127"/>
    </location>
</feature>
<dbReference type="PANTHER" id="PTHR43069:SF2">
    <property type="entry name" value="FUMARYLACETOACETASE"/>
    <property type="match status" value="1"/>
</dbReference>
<dbReference type="InterPro" id="IPR005959">
    <property type="entry name" value="Fumarylacetoacetase"/>
</dbReference>
<evidence type="ECO:0000256" key="1">
    <source>
        <dbReference type="ARBA" id="ARBA00004782"/>
    </source>
</evidence>
<feature type="domain" description="Fumarylacetoacetase N-terminal" evidence="15">
    <location>
        <begin position="51"/>
        <end position="112"/>
    </location>
</feature>
<dbReference type="GO" id="GO:0016853">
    <property type="term" value="F:isomerase activity"/>
    <property type="evidence" value="ECO:0007669"/>
    <property type="project" value="UniProtKB-KW"/>
</dbReference>
<feature type="binding site" evidence="12">
    <location>
        <position position="224"/>
    </location>
    <ligand>
        <name>Mg(2+)</name>
        <dbReference type="ChEBI" id="CHEBI:18420"/>
    </ligand>
</feature>
<evidence type="ECO:0000256" key="12">
    <source>
        <dbReference type="PIRSR" id="PIRSR605959-3"/>
    </source>
</evidence>
<keyword evidence="4 12" id="KW-0479">Metal-binding</keyword>
<gene>
    <name evidence="16" type="ORF">FACUT_13662</name>
</gene>
<evidence type="ECO:0000259" key="14">
    <source>
        <dbReference type="Pfam" id="PF01557"/>
    </source>
</evidence>
<comment type="catalytic activity">
    <reaction evidence="13">
        <text>4-fumarylacetoacetate + H2O = acetoacetate + fumarate + H(+)</text>
        <dbReference type="Rhea" id="RHEA:10244"/>
        <dbReference type="ChEBI" id="CHEBI:13705"/>
        <dbReference type="ChEBI" id="CHEBI:15377"/>
        <dbReference type="ChEBI" id="CHEBI:15378"/>
        <dbReference type="ChEBI" id="CHEBI:18034"/>
        <dbReference type="ChEBI" id="CHEBI:29806"/>
        <dbReference type="EC" id="3.7.1.2"/>
    </reaction>
</comment>
<dbReference type="GO" id="GO:0006559">
    <property type="term" value="P:L-phenylalanine catabolic process"/>
    <property type="evidence" value="ECO:0007669"/>
    <property type="project" value="UniProtKB-UniRule"/>
</dbReference>
<dbReference type="InterPro" id="IPR036663">
    <property type="entry name" value="Fumarylacetoacetase_C_sf"/>
</dbReference>
<dbReference type="GO" id="GO:0004334">
    <property type="term" value="F:fumarylacetoacetase activity"/>
    <property type="evidence" value="ECO:0007669"/>
    <property type="project" value="UniProtKB-UniRule"/>
</dbReference>
<feature type="domain" description="Fumarylacetoacetase-like C-terminal" evidence="14">
    <location>
        <begin position="127"/>
        <end position="414"/>
    </location>
</feature>
<feature type="binding site" evidence="12">
    <location>
        <position position="224"/>
    </location>
    <ligand>
        <name>Ca(2+)</name>
        <dbReference type="ChEBI" id="CHEBI:29108"/>
    </ligand>
</feature>
<dbReference type="EC" id="3.7.1.2" evidence="3 13"/>
<feature type="binding site" evidence="11">
    <location>
        <position position="133"/>
    </location>
    <ligand>
        <name>substrate</name>
    </ligand>
</feature>
<dbReference type="GO" id="GO:0006572">
    <property type="term" value="P:L-tyrosine catabolic process"/>
    <property type="evidence" value="ECO:0007669"/>
    <property type="project" value="UniProtKB-UniRule"/>
</dbReference>
<evidence type="ECO:0000256" key="8">
    <source>
        <dbReference type="ARBA" id="ARBA00022878"/>
    </source>
</evidence>
<feature type="binding site" evidence="11">
    <location>
        <position position="231"/>
    </location>
    <ligand>
        <name>substrate</name>
    </ligand>
</feature>
<keyword evidence="6 12" id="KW-0106">Calcium</keyword>
<dbReference type="GO" id="GO:0046872">
    <property type="term" value="F:metal ion binding"/>
    <property type="evidence" value="ECO:0007669"/>
    <property type="project" value="UniProtKB-UniRule"/>
</dbReference>
<comment type="caution">
    <text evidence="16">The sequence shown here is derived from an EMBL/GenBank/DDBJ whole genome shotgun (WGS) entry which is preliminary data.</text>
</comment>
<evidence type="ECO:0000256" key="10">
    <source>
        <dbReference type="PIRSR" id="PIRSR605959-1"/>
    </source>
</evidence>
<feature type="binding site" evidence="11">
    <location>
        <position position="122"/>
    </location>
    <ligand>
        <name>substrate</name>
    </ligand>
</feature>
<dbReference type="PANTHER" id="PTHR43069">
    <property type="entry name" value="FUMARYLACETOACETASE"/>
    <property type="match status" value="1"/>
</dbReference>
<feature type="binding site" evidence="12">
    <location>
        <position position="192"/>
    </location>
    <ligand>
        <name>Ca(2+)</name>
        <dbReference type="ChEBI" id="CHEBI:29108"/>
    </ligand>
</feature>
<dbReference type="OrthoDB" id="9971669at2759"/>
<dbReference type="InterPro" id="IPR015377">
    <property type="entry name" value="Fumarylacetoacetase_N"/>
</dbReference>
<keyword evidence="5 13" id="KW-0378">Hydrolase</keyword>
<dbReference type="Gene3D" id="3.90.850.10">
    <property type="entry name" value="Fumarylacetoacetase-like, C-terminal domain"/>
    <property type="match status" value="1"/>
</dbReference>
<dbReference type="AlphaFoldDB" id="A0A8H4JB85"/>
<dbReference type="Proteomes" id="UP000536711">
    <property type="component" value="Unassembled WGS sequence"/>
</dbReference>
<feature type="binding site" evidence="12">
    <location>
        <position position="120"/>
    </location>
    <ligand>
        <name>Ca(2+)</name>
        <dbReference type="ChEBI" id="CHEBI:29108"/>
    </ligand>
</feature>
<evidence type="ECO:0000256" key="2">
    <source>
        <dbReference type="ARBA" id="ARBA00010211"/>
    </source>
</evidence>
<dbReference type="EMBL" id="JAADJF010000607">
    <property type="protein sequence ID" value="KAF4415122.1"/>
    <property type="molecule type" value="Genomic_DNA"/>
</dbReference>
<name>A0A8H4JB85_9HYPO</name>
<comment type="similarity">
    <text evidence="2 13">Belongs to the FAH family.</text>
</comment>
<comment type="cofactor">
    <cofactor evidence="13">
        <name>Mg(2+)</name>
        <dbReference type="ChEBI" id="CHEBI:18420"/>
    </cofactor>
    <cofactor evidence="13">
        <name>Ca(2+)</name>
        <dbReference type="ChEBI" id="CHEBI:29108"/>
    </cofactor>
</comment>
<dbReference type="InterPro" id="IPR011234">
    <property type="entry name" value="Fumarylacetoacetase-like_C"/>
</dbReference>
<evidence type="ECO:0000256" key="7">
    <source>
        <dbReference type="ARBA" id="ARBA00022842"/>
    </source>
</evidence>
<evidence type="ECO:0000256" key="6">
    <source>
        <dbReference type="ARBA" id="ARBA00022837"/>
    </source>
</evidence>
<dbReference type="SUPFAM" id="SSF63433">
    <property type="entry name" value="Fumarylacetoacetate hydrolase, FAH, N-terminal domain"/>
    <property type="match status" value="1"/>
</dbReference>